<dbReference type="PANTHER" id="PTHR34145:SF65">
    <property type="entry name" value="FBD DOMAIN-CONTAINING PROTEIN"/>
    <property type="match status" value="1"/>
</dbReference>
<dbReference type="EMBL" id="JACEFO010002479">
    <property type="protein sequence ID" value="KAF8658779.1"/>
    <property type="molecule type" value="Genomic_DNA"/>
</dbReference>
<dbReference type="InterPro" id="IPR006566">
    <property type="entry name" value="FBD"/>
</dbReference>
<dbReference type="InterPro" id="IPR036047">
    <property type="entry name" value="F-box-like_dom_sf"/>
</dbReference>
<evidence type="ECO:0000313" key="3">
    <source>
        <dbReference type="Proteomes" id="UP000636709"/>
    </source>
</evidence>
<name>A0A835E027_9POAL</name>
<comment type="caution">
    <text evidence="2">The sequence shown here is derived from an EMBL/GenBank/DDBJ whole genome shotgun (WGS) entry which is preliminary data.</text>
</comment>
<dbReference type="SUPFAM" id="SSF81383">
    <property type="entry name" value="F-box domain"/>
    <property type="match status" value="1"/>
</dbReference>
<dbReference type="Pfam" id="PF00646">
    <property type="entry name" value="F-box"/>
    <property type="match status" value="1"/>
</dbReference>
<dbReference type="SMART" id="SM00256">
    <property type="entry name" value="FBOX"/>
    <property type="match status" value="1"/>
</dbReference>
<dbReference type="Gene3D" id="3.80.10.10">
    <property type="entry name" value="Ribonuclease Inhibitor"/>
    <property type="match status" value="1"/>
</dbReference>
<organism evidence="2 3">
    <name type="scientific">Digitaria exilis</name>
    <dbReference type="NCBI Taxonomy" id="1010633"/>
    <lineage>
        <taxon>Eukaryota</taxon>
        <taxon>Viridiplantae</taxon>
        <taxon>Streptophyta</taxon>
        <taxon>Embryophyta</taxon>
        <taxon>Tracheophyta</taxon>
        <taxon>Spermatophyta</taxon>
        <taxon>Magnoliopsida</taxon>
        <taxon>Liliopsida</taxon>
        <taxon>Poales</taxon>
        <taxon>Poaceae</taxon>
        <taxon>PACMAD clade</taxon>
        <taxon>Panicoideae</taxon>
        <taxon>Panicodae</taxon>
        <taxon>Paniceae</taxon>
        <taxon>Anthephorinae</taxon>
        <taxon>Digitaria</taxon>
    </lineage>
</organism>
<dbReference type="Proteomes" id="UP000636709">
    <property type="component" value="Unassembled WGS sequence"/>
</dbReference>
<keyword evidence="3" id="KW-1185">Reference proteome</keyword>
<feature type="domain" description="F-box" evidence="1">
    <location>
        <begin position="36"/>
        <end position="82"/>
    </location>
</feature>
<protein>
    <recommendedName>
        <fullName evidence="1">F-box domain-containing protein</fullName>
    </recommendedName>
</protein>
<evidence type="ECO:0000313" key="2">
    <source>
        <dbReference type="EMBL" id="KAF8658779.1"/>
    </source>
</evidence>
<sequence>MAYQIGGRVVIPDLNLPPPEDGAHALHPSAAAKAVDDRISLLPEKARLRILSFLPFKAVVAIGTVSKSWRNLVDDQRRWRDSTLRIHVLSAGAAARGRCGCGRAHLTYDHMPCLARKLRARGRGPSHRLLRFSIVVEDVEMSSAALKSLLDYAAACNVEDVFVDARVRRGPPHGHGLSYSFQRTSNHLVCLTLSGVRIDGIHRPLQLHHQQGSSLIPTLEVIRIGFTELSDVDLSTMLFWCPRLRVLDLRSCRDITRVDVVEASACLMSLTVVDCREVDDIRAETALGLRSFRYRGEVLMSMALPHTCFGDLYISFTGRRAGRPIIGWLEALPYLSNLTVLTICSNALGVCACLQPFTSLVTLAILFYDEIPFLDMSLTEEFRCCSCSALLQIVSALRARENSHPQLAKLSNLQNLRELQLLLYGTEPDILSHVYGFFMNCRCSQLRKLFVQLPKVRTDYVVAVVNELGAEPPMDNFENLVRVKITNFKGQCNEIELVRFLLRKASSLQKLILVAAHAEGYKSAPKNAKVVMLSNPSSAEIWAHHRDLSFEYL</sequence>
<dbReference type="AlphaFoldDB" id="A0A835E027"/>
<dbReference type="OrthoDB" id="666273at2759"/>
<dbReference type="Gene3D" id="1.20.1280.50">
    <property type="match status" value="1"/>
</dbReference>
<proteinExistence type="predicted"/>
<dbReference type="InterPro" id="IPR001810">
    <property type="entry name" value="F-box_dom"/>
</dbReference>
<accession>A0A835E027</accession>
<gene>
    <name evidence="2" type="ORF">HU200_059265</name>
</gene>
<dbReference type="PROSITE" id="PS50181">
    <property type="entry name" value="FBOX"/>
    <property type="match status" value="1"/>
</dbReference>
<dbReference type="InterPro" id="IPR032675">
    <property type="entry name" value="LRR_dom_sf"/>
</dbReference>
<dbReference type="InterPro" id="IPR053772">
    <property type="entry name" value="At1g61320/At1g61330-like"/>
</dbReference>
<dbReference type="PANTHER" id="PTHR34145">
    <property type="entry name" value="OS02G0105600 PROTEIN"/>
    <property type="match status" value="1"/>
</dbReference>
<dbReference type="Pfam" id="PF08387">
    <property type="entry name" value="FBD"/>
    <property type="match status" value="1"/>
</dbReference>
<evidence type="ECO:0000259" key="1">
    <source>
        <dbReference type="PROSITE" id="PS50181"/>
    </source>
</evidence>
<dbReference type="SUPFAM" id="SSF52047">
    <property type="entry name" value="RNI-like"/>
    <property type="match status" value="1"/>
</dbReference>
<reference evidence="2" key="1">
    <citation type="submission" date="2020-07" db="EMBL/GenBank/DDBJ databases">
        <title>Genome sequence and genetic diversity analysis of an under-domesticated orphan crop, white fonio (Digitaria exilis).</title>
        <authorList>
            <person name="Bennetzen J.L."/>
            <person name="Chen S."/>
            <person name="Ma X."/>
            <person name="Wang X."/>
            <person name="Yssel A.E.J."/>
            <person name="Chaluvadi S.R."/>
            <person name="Johnson M."/>
            <person name="Gangashetty P."/>
            <person name="Hamidou F."/>
            <person name="Sanogo M.D."/>
            <person name="Zwaenepoel A."/>
            <person name="Wallace J."/>
            <person name="Van De Peer Y."/>
            <person name="Van Deynze A."/>
        </authorList>
    </citation>
    <scope>NUCLEOTIDE SEQUENCE</scope>
    <source>
        <tissue evidence="2">Leaves</tissue>
    </source>
</reference>